<dbReference type="EMBL" id="QGNW01001239">
    <property type="protein sequence ID" value="RVW48861.1"/>
    <property type="molecule type" value="Genomic_DNA"/>
</dbReference>
<dbReference type="Pfam" id="PF13966">
    <property type="entry name" value="zf-RVT"/>
    <property type="match status" value="1"/>
</dbReference>
<reference evidence="2 3" key="1">
    <citation type="journal article" date="2018" name="PLoS Genet.">
        <title>Population sequencing reveals clonal diversity and ancestral inbreeding in the grapevine cultivar Chardonnay.</title>
        <authorList>
            <person name="Roach M.J."/>
            <person name="Johnson D.L."/>
            <person name="Bohlmann J."/>
            <person name="van Vuuren H.J."/>
            <person name="Jones S.J."/>
            <person name="Pretorius I.S."/>
            <person name="Schmidt S.A."/>
            <person name="Borneman A.R."/>
        </authorList>
    </citation>
    <scope>NUCLEOTIDE SEQUENCE [LARGE SCALE GENOMIC DNA]</scope>
    <source>
        <strain evidence="3">cv. Chardonnay</strain>
        <tissue evidence="2">Leaf</tissue>
    </source>
</reference>
<dbReference type="InterPro" id="IPR026960">
    <property type="entry name" value="RVT-Znf"/>
</dbReference>
<name>A0A438EM92_VITVI</name>
<evidence type="ECO:0000313" key="2">
    <source>
        <dbReference type="EMBL" id="RVW48861.1"/>
    </source>
</evidence>
<evidence type="ECO:0000259" key="1">
    <source>
        <dbReference type="Pfam" id="PF13966"/>
    </source>
</evidence>
<dbReference type="Proteomes" id="UP000288805">
    <property type="component" value="Unassembled WGS sequence"/>
</dbReference>
<protein>
    <recommendedName>
        <fullName evidence="1">Reverse transcriptase zinc-binding domain-containing protein</fullName>
    </recommendedName>
</protein>
<evidence type="ECO:0000313" key="3">
    <source>
        <dbReference type="Proteomes" id="UP000288805"/>
    </source>
</evidence>
<organism evidence="2 3">
    <name type="scientific">Vitis vinifera</name>
    <name type="common">Grape</name>
    <dbReference type="NCBI Taxonomy" id="29760"/>
    <lineage>
        <taxon>Eukaryota</taxon>
        <taxon>Viridiplantae</taxon>
        <taxon>Streptophyta</taxon>
        <taxon>Embryophyta</taxon>
        <taxon>Tracheophyta</taxon>
        <taxon>Spermatophyta</taxon>
        <taxon>Magnoliopsida</taxon>
        <taxon>eudicotyledons</taxon>
        <taxon>Gunneridae</taxon>
        <taxon>Pentapetalae</taxon>
        <taxon>rosids</taxon>
        <taxon>Vitales</taxon>
        <taxon>Vitaceae</taxon>
        <taxon>Viteae</taxon>
        <taxon>Vitis</taxon>
    </lineage>
</organism>
<sequence length="149" mass="17612">MTTNVYYLGSLSNFEAKGLKWQTRNARISKNGWRIVKAILDSRKIWEDEGGWRSCKVRDGWLNDWEVEIVECFLLRLQGWRVCRDEEDKLLWTGPKNEKFSIETLYNALEPGNHAAFPTKVIWNSWVSPKMSFFAWEATWNKVLTLDHI</sequence>
<accession>A0A438EM92</accession>
<comment type="caution">
    <text evidence="2">The sequence shown here is derived from an EMBL/GenBank/DDBJ whole genome shotgun (WGS) entry which is preliminary data.</text>
</comment>
<gene>
    <name evidence="2" type="ORF">CK203_109012</name>
</gene>
<feature type="domain" description="Reverse transcriptase zinc-binding" evidence="1">
    <location>
        <begin position="100"/>
        <end position="148"/>
    </location>
</feature>
<dbReference type="AlphaFoldDB" id="A0A438EM92"/>
<proteinExistence type="predicted"/>